<keyword evidence="2 7" id="KW-0812">Transmembrane</keyword>
<evidence type="ECO:0000256" key="1">
    <source>
        <dbReference type="ARBA" id="ARBA00004141"/>
    </source>
</evidence>
<dbReference type="GO" id="GO:0016887">
    <property type="term" value="F:ATP hydrolysis activity"/>
    <property type="evidence" value="ECO:0007669"/>
    <property type="project" value="InterPro"/>
</dbReference>
<dbReference type="InterPro" id="IPR036640">
    <property type="entry name" value="ABC1_TM_sf"/>
</dbReference>
<evidence type="ECO:0000259" key="9">
    <source>
        <dbReference type="PROSITE" id="PS50929"/>
    </source>
</evidence>
<evidence type="ECO:0000259" key="8">
    <source>
        <dbReference type="PROSITE" id="PS50893"/>
    </source>
</evidence>
<dbReference type="GO" id="GO:0005524">
    <property type="term" value="F:ATP binding"/>
    <property type="evidence" value="ECO:0007669"/>
    <property type="project" value="UniProtKB-KW"/>
</dbReference>
<dbReference type="Gene3D" id="3.40.50.300">
    <property type="entry name" value="P-loop containing nucleotide triphosphate hydrolases"/>
    <property type="match status" value="1"/>
</dbReference>
<dbReference type="EMBL" id="CAKKNE010000006">
    <property type="protein sequence ID" value="CAH0379291.1"/>
    <property type="molecule type" value="Genomic_DNA"/>
</dbReference>
<keyword evidence="5 7" id="KW-1133">Transmembrane helix</keyword>
<comment type="caution">
    <text evidence="10">The sequence shown here is derived from an EMBL/GenBank/DDBJ whole genome shotgun (WGS) entry which is preliminary data.</text>
</comment>
<evidence type="ECO:0000256" key="5">
    <source>
        <dbReference type="ARBA" id="ARBA00022989"/>
    </source>
</evidence>
<dbReference type="Pfam" id="PF00664">
    <property type="entry name" value="ABC_membrane"/>
    <property type="match status" value="1"/>
</dbReference>
<reference evidence="10" key="1">
    <citation type="submission" date="2021-11" db="EMBL/GenBank/DDBJ databases">
        <authorList>
            <consortium name="Genoscope - CEA"/>
            <person name="William W."/>
        </authorList>
    </citation>
    <scope>NUCLEOTIDE SEQUENCE</scope>
</reference>
<gene>
    <name evidence="10" type="ORF">PECAL_6P09020</name>
</gene>
<evidence type="ECO:0000256" key="6">
    <source>
        <dbReference type="ARBA" id="ARBA00023136"/>
    </source>
</evidence>
<protein>
    <recommendedName>
        <fullName evidence="12">ABC transporter domain-containing protein</fullName>
    </recommendedName>
</protein>
<dbReference type="SMART" id="SM00382">
    <property type="entry name" value="AAA"/>
    <property type="match status" value="1"/>
</dbReference>
<dbReference type="PROSITE" id="PS50929">
    <property type="entry name" value="ABC_TM1F"/>
    <property type="match status" value="1"/>
</dbReference>
<dbReference type="PROSITE" id="PS50893">
    <property type="entry name" value="ABC_TRANSPORTER_2"/>
    <property type="match status" value="1"/>
</dbReference>
<evidence type="ECO:0000256" key="7">
    <source>
        <dbReference type="SAM" id="Phobius"/>
    </source>
</evidence>
<keyword evidence="3" id="KW-0547">Nucleotide-binding</keyword>
<keyword evidence="6 7" id="KW-0472">Membrane</keyword>
<evidence type="ECO:0000256" key="4">
    <source>
        <dbReference type="ARBA" id="ARBA00022840"/>
    </source>
</evidence>
<keyword evidence="4" id="KW-0067">ATP-binding</keyword>
<dbReference type="InterPro" id="IPR003439">
    <property type="entry name" value="ABC_transporter-like_ATP-bd"/>
</dbReference>
<dbReference type="OrthoDB" id="6500128at2759"/>
<dbReference type="Pfam" id="PF00005">
    <property type="entry name" value="ABC_tran"/>
    <property type="match status" value="1"/>
</dbReference>
<organism evidence="10 11">
    <name type="scientific">Pelagomonas calceolata</name>
    <dbReference type="NCBI Taxonomy" id="35677"/>
    <lineage>
        <taxon>Eukaryota</taxon>
        <taxon>Sar</taxon>
        <taxon>Stramenopiles</taxon>
        <taxon>Ochrophyta</taxon>
        <taxon>Pelagophyceae</taxon>
        <taxon>Pelagomonadales</taxon>
        <taxon>Pelagomonadaceae</taxon>
        <taxon>Pelagomonas</taxon>
    </lineage>
</organism>
<keyword evidence="11" id="KW-1185">Reference proteome</keyword>
<evidence type="ECO:0000256" key="2">
    <source>
        <dbReference type="ARBA" id="ARBA00022692"/>
    </source>
</evidence>
<dbReference type="SUPFAM" id="SSF52540">
    <property type="entry name" value="P-loop containing nucleoside triphosphate hydrolases"/>
    <property type="match status" value="1"/>
</dbReference>
<dbReference type="PROSITE" id="PS00211">
    <property type="entry name" value="ABC_TRANSPORTER_1"/>
    <property type="match status" value="1"/>
</dbReference>
<dbReference type="SUPFAM" id="SSF90123">
    <property type="entry name" value="ABC transporter transmembrane region"/>
    <property type="match status" value="1"/>
</dbReference>
<dbReference type="InterPro" id="IPR017871">
    <property type="entry name" value="ABC_transporter-like_CS"/>
</dbReference>
<feature type="domain" description="ABC transmembrane type-1" evidence="9">
    <location>
        <begin position="19"/>
        <end position="294"/>
    </location>
</feature>
<dbReference type="PANTHER" id="PTHR43394:SF1">
    <property type="entry name" value="ATP-BINDING CASSETTE SUB-FAMILY B MEMBER 10, MITOCHONDRIAL"/>
    <property type="match status" value="1"/>
</dbReference>
<feature type="domain" description="ABC transporter" evidence="8">
    <location>
        <begin position="342"/>
        <end position="584"/>
    </location>
</feature>
<dbReference type="PANTHER" id="PTHR43394">
    <property type="entry name" value="ATP-DEPENDENT PERMEASE MDL1, MITOCHONDRIAL"/>
    <property type="match status" value="1"/>
</dbReference>
<evidence type="ECO:0000313" key="10">
    <source>
        <dbReference type="EMBL" id="CAH0379291.1"/>
    </source>
</evidence>
<dbReference type="Proteomes" id="UP000789595">
    <property type="component" value="Unassembled WGS sequence"/>
</dbReference>
<dbReference type="Gene3D" id="1.20.1560.10">
    <property type="entry name" value="ABC transporter type 1, transmembrane domain"/>
    <property type="match status" value="1"/>
</dbReference>
<evidence type="ECO:0008006" key="12">
    <source>
        <dbReference type="Google" id="ProtNLM"/>
    </source>
</evidence>
<sequence length="584" mass="59009">MPKDLWAYLRPERPALACGGAALLVSTFSNAFAPRAMGRVVDAYAARRRDGGAALRRELAATGLVFACGALASGVRTACFAGACQGALRRLRADAYRACLVRRRGAHDAAAAADAVDADARTAARFLTESLQNGLRYASSVVNGGARLVLLSPNLCLELLVALPVGAGLVRAASRGVSRRGDAAERAERDAVALARDRLRPEAFDVVRCAGAEAVEHRRFAGLLARAEAAGRAHGVARGCLMGSLDAVGKLTVLGVVFRGGARVERGDMTGGDLLAFALYAAYAALGLAGLARVALGDRKAFRRAEERLLAALDAAGADGAAAAAEAAEAAAPDPEEAAVALDGVDVAYAGRGDLALRGVSLRAAAGRVTGIVGASGAGKSTLLRCCAGLVAPAAGAVRVCGVDVHGGDAARVAAVRRTLASHVQQGAPLLAHGPRLLDAVAYLGLGAPVDVERARGAVAACAGPVSESVGGLEGGVGRDAGDLSGGQKNRVALARALYRAGARVLLLDEPTAALDGPGEAAALDGALGAARRRGCAVLLVAHSRAAISRCDDVVVLERGRLVERGAYGALAADPSSRLNALLE</sequence>
<evidence type="ECO:0000256" key="3">
    <source>
        <dbReference type="ARBA" id="ARBA00022741"/>
    </source>
</evidence>
<dbReference type="AlphaFoldDB" id="A0A8J2X747"/>
<dbReference type="InterPro" id="IPR027417">
    <property type="entry name" value="P-loop_NTPase"/>
</dbReference>
<dbReference type="InterPro" id="IPR039421">
    <property type="entry name" value="Type_1_exporter"/>
</dbReference>
<comment type="subcellular location">
    <subcellularLocation>
        <location evidence="1">Membrane</location>
        <topology evidence="1">Multi-pass membrane protein</topology>
    </subcellularLocation>
</comment>
<dbReference type="CDD" id="cd03228">
    <property type="entry name" value="ABCC_MRP_Like"/>
    <property type="match status" value="1"/>
</dbReference>
<dbReference type="GO" id="GO:0015421">
    <property type="term" value="F:ABC-type oligopeptide transporter activity"/>
    <property type="evidence" value="ECO:0007669"/>
    <property type="project" value="TreeGrafter"/>
</dbReference>
<evidence type="ECO:0000313" key="11">
    <source>
        <dbReference type="Proteomes" id="UP000789595"/>
    </source>
</evidence>
<dbReference type="GO" id="GO:0016020">
    <property type="term" value="C:membrane"/>
    <property type="evidence" value="ECO:0007669"/>
    <property type="project" value="UniProtKB-SubCell"/>
</dbReference>
<proteinExistence type="predicted"/>
<accession>A0A8J2X747</accession>
<name>A0A8J2X747_9STRA</name>
<dbReference type="InterPro" id="IPR003593">
    <property type="entry name" value="AAA+_ATPase"/>
</dbReference>
<dbReference type="InterPro" id="IPR011527">
    <property type="entry name" value="ABC1_TM_dom"/>
</dbReference>
<feature type="transmembrane region" description="Helical" evidence="7">
    <location>
        <begin position="274"/>
        <end position="296"/>
    </location>
</feature>